<evidence type="ECO:0000313" key="6">
    <source>
        <dbReference type="EMBL" id="CAF3959823.1"/>
    </source>
</evidence>
<dbReference type="Pfam" id="PF15904">
    <property type="entry name" value="LIP1"/>
    <property type="match status" value="1"/>
</dbReference>
<reference evidence="6" key="1">
    <citation type="submission" date="2021-02" db="EMBL/GenBank/DDBJ databases">
        <authorList>
            <person name="Nowell W R."/>
        </authorList>
    </citation>
    <scope>NUCLEOTIDE SEQUENCE</scope>
</reference>
<dbReference type="InterPro" id="IPR031782">
    <property type="entry name" value="LIP1_N"/>
</dbReference>
<comment type="caution">
    <text evidence="6">The sequence shown here is derived from an EMBL/GenBank/DDBJ whole genome shotgun (WGS) entry which is preliminary data.</text>
</comment>
<feature type="domain" description="PLEKHM2 PH" evidence="5">
    <location>
        <begin position="413"/>
        <end position="535"/>
    </location>
</feature>
<dbReference type="Proteomes" id="UP000681967">
    <property type="component" value="Unassembled WGS sequence"/>
</dbReference>
<feature type="compositionally biased region" description="Polar residues" evidence="3">
    <location>
        <begin position="257"/>
        <end position="268"/>
    </location>
</feature>
<organism evidence="6 7">
    <name type="scientific">Rotaria magnacalcarata</name>
    <dbReference type="NCBI Taxonomy" id="392030"/>
    <lineage>
        <taxon>Eukaryota</taxon>
        <taxon>Metazoa</taxon>
        <taxon>Spiralia</taxon>
        <taxon>Gnathifera</taxon>
        <taxon>Rotifera</taxon>
        <taxon>Eurotatoria</taxon>
        <taxon>Bdelloidea</taxon>
        <taxon>Philodinida</taxon>
        <taxon>Philodinidae</taxon>
        <taxon>Rotaria</taxon>
    </lineage>
</organism>
<feature type="region of interest" description="Disordered" evidence="3">
    <location>
        <begin position="175"/>
        <end position="270"/>
    </location>
</feature>
<name>A0A8S2MLT7_9BILA</name>
<feature type="compositionally biased region" description="Polar residues" evidence="3">
    <location>
        <begin position="197"/>
        <end position="211"/>
    </location>
</feature>
<dbReference type="EMBL" id="CAJOBH010003631">
    <property type="protein sequence ID" value="CAF3959823.1"/>
    <property type="molecule type" value="Genomic_DNA"/>
</dbReference>
<proteinExistence type="predicted"/>
<dbReference type="Pfam" id="PF23142">
    <property type="entry name" value="PH_PLEKHM2"/>
    <property type="match status" value="1"/>
</dbReference>
<accession>A0A8S2MLT7</accession>
<protein>
    <submittedName>
        <fullName evidence="6">Uncharacterized protein</fullName>
    </submittedName>
</protein>
<evidence type="ECO:0000256" key="2">
    <source>
        <dbReference type="ARBA" id="ARBA00022490"/>
    </source>
</evidence>
<keyword evidence="2" id="KW-0963">Cytoplasm</keyword>
<dbReference type="AlphaFoldDB" id="A0A8S2MLT7"/>
<evidence type="ECO:0000259" key="5">
    <source>
        <dbReference type="Pfam" id="PF23142"/>
    </source>
</evidence>
<evidence type="ECO:0000259" key="4">
    <source>
        <dbReference type="Pfam" id="PF15904"/>
    </source>
</evidence>
<feature type="non-terminal residue" evidence="6">
    <location>
        <position position="1"/>
    </location>
</feature>
<comment type="subcellular location">
    <subcellularLocation>
        <location evidence="1">Cytoplasm</location>
    </subcellularLocation>
</comment>
<evidence type="ECO:0000256" key="1">
    <source>
        <dbReference type="ARBA" id="ARBA00004496"/>
    </source>
</evidence>
<feature type="compositionally biased region" description="Low complexity" evidence="3">
    <location>
        <begin position="212"/>
        <end position="232"/>
    </location>
</feature>
<feature type="domain" description="LKB1 serine/threonine kinase interacting protein 1 N-terminal" evidence="4">
    <location>
        <begin position="15"/>
        <end position="113"/>
    </location>
</feature>
<evidence type="ECO:0000256" key="3">
    <source>
        <dbReference type="SAM" id="MobiDB-lite"/>
    </source>
</evidence>
<gene>
    <name evidence="6" type="ORF">BYL167_LOCUS11480</name>
</gene>
<sequence length="704" mass="79354">MATSRPSTSTTNSSAVMVHKLAELLRTNGHRVLHGDSKACFTSDSLTLLNSYFQSAKLNIALPVANGHTRTSSIPLMTPLPSTQHLRITTKLREDLVFLHDFLQKIQTVKIIHNGLTLRGNVLLYPFQHVTCLELKKIPLHMVLGLSQLRGQLETLICSQSVTKIELTIDNEQLSSKEKQRIPQRRNLPAPLVPSFRISSTTTASSLSGQNTTTSESTEPESGVTTSSGTVVSRRRSRRKLRDARLRAFDADETPTEHVTSGSDNESIVNRRRLGKLDESRHEGDPNSITPQTPLATGYIYPLAIPEHEDTLTKSMSTPSSIPRKLVHDITQAFVEEIERHLESSDPIDVRTTSPTLIECTKCGQRFSGLSTMNNIDKAASSICGNCQNITPTASLEQDDELQAKTTIDVLSEEVELDHRLHFHLATQHFTHDNERIILHFKCFVVRSTTSKYFIAQTILTDYGIYIFQREAINNDVESEYVLVGKDLLTNVLMLDIGYRLQTFTIELQSAAFAFLLADQQQTQKIVNNILEVLSPIVQSGEGALQKISRISSDEYRQRLFDIIKTECNINEPTDDIIDFYSIVIRMDQTGNNQMIALLLLQNWILMIEDAYATIDARHVRLPALPTSDSGSTQQLKCDLMHLVNVTSYLNHSKLLVLDFVDESETRQFRWKLESLTNESKNEFLRKIRDTYQKFMGISMPEAL</sequence>
<evidence type="ECO:0000313" key="7">
    <source>
        <dbReference type="Proteomes" id="UP000681967"/>
    </source>
</evidence>
<feature type="compositionally biased region" description="Basic residues" evidence="3">
    <location>
        <begin position="233"/>
        <end position="242"/>
    </location>
</feature>
<dbReference type="InterPro" id="IPR057288">
    <property type="entry name" value="PH_PLEKHM2"/>
</dbReference>